<reference evidence="2 3" key="1">
    <citation type="submission" date="2018-04" db="EMBL/GenBank/DDBJ databases">
        <title>Cupriavidus necator CR12 genome sequencing and assembly.</title>
        <authorList>
            <person name="Ben Fekih I."/>
            <person name="Mazhar H.S."/>
            <person name="Bello S.K."/>
            <person name="Rensing C."/>
        </authorList>
    </citation>
    <scope>NUCLEOTIDE SEQUENCE [LARGE SCALE GENOMIC DNA]</scope>
    <source>
        <strain evidence="2 3">CR12</strain>
    </source>
</reference>
<evidence type="ECO:0000313" key="3">
    <source>
        <dbReference type="Proteomes" id="UP000253501"/>
    </source>
</evidence>
<protein>
    <submittedName>
        <fullName evidence="2">Thiolase family protein</fullName>
    </submittedName>
</protein>
<dbReference type="PANTHER" id="PTHR42870:SF6">
    <property type="entry name" value="ACETYL-COA C-ACYLTRANSFERASE"/>
    <property type="match status" value="1"/>
</dbReference>
<proteinExistence type="predicted"/>
<dbReference type="InterPro" id="IPR055140">
    <property type="entry name" value="Thiolase_C_2"/>
</dbReference>
<name>A0A367PAZ7_CUPNE</name>
<dbReference type="EMBL" id="QDHA01000084">
    <property type="protein sequence ID" value="RCJ05031.1"/>
    <property type="molecule type" value="Genomic_DNA"/>
</dbReference>
<dbReference type="PANTHER" id="PTHR42870">
    <property type="entry name" value="ACETYL-COA C-ACETYLTRANSFERASE"/>
    <property type="match status" value="1"/>
</dbReference>
<dbReference type="Proteomes" id="UP000253501">
    <property type="component" value="Unassembled WGS sequence"/>
</dbReference>
<feature type="domain" description="Thiolase C-terminal" evidence="1">
    <location>
        <begin position="254"/>
        <end position="389"/>
    </location>
</feature>
<dbReference type="Pfam" id="PF22691">
    <property type="entry name" value="Thiolase_C_1"/>
    <property type="match status" value="1"/>
</dbReference>
<sequence>MSMSNRVAIVSMAQVNYNEKRACSPEELAYQAIRPVLQETGLRFLPAYEKGGIDASLICHEHSRIARPFSASLVVDVAGANLRPDEKIDQDGAVGVLEAAWQIASGEFETALVVAVCHDSTSRSGGNAIENKVFDPFFCRPLGLDNVQAAALQANRYMEKYGVTSKQCAGVSVKNLRHAKDNPLALRAGDYSVVDVLGSKALSDPITALQTRAFGDSAIVMLLASEQRARQLTSKPVWIKGQANCCDGYYLGDRDLAESEVLKIAANKAYRMAGISDPRKEIDLLEVTDEFSYQELMTYEGLGLCDAGQGGRWLESGTSSRGGHQPVNLSGGALSGCSHTTIGMGRIAEIVLQLRGEAGARQVDGARTGLAHLASGPCGQLQQVMVLGTTP</sequence>
<evidence type="ECO:0000259" key="1">
    <source>
        <dbReference type="Pfam" id="PF22691"/>
    </source>
</evidence>
<comment type="caution">
    <text evidence="2">The sequence shown here is derived from an EMBL/GenBank/DDBJ whole genome shotgun (WGS) entry which is preliminary data.</text>
</comment>
<dbReference type="SUPFAM" id="SSF53901">
    <property type="entry name" value="Thiolase-like"/>
    <property type="match status" value="2"/>
</dbReference>
<organism evidence="2 3">
    <name type="scientific">Cupriavidus necator</name>
    <name type="common">Alcaligenes eutrophus</name>
    <name type="synonym">Ralstonia eutropha</name>
    <dbReference type="NCBI Taxonomy" id="106590"/>
    <lineage>
        <taxon>Bacteria</taxon>
        <taxon>Pseudomonadati</taxon>
        <taxon>Pseudomonadota</taxon>
        <taxon>Betaproteobacteria</taxon>
        <taxon>Burkholderiales</taxon>
        <taxon>Burkholderiaceae</taxon>
        <taxon>Cupriavidus</taxon>
    </lineage>
</organism>
<dbReference type="CDD" id="cd00829">
    <property type="entry name" value="SCP-x_thiolase"/>
    <property type="match status" value="1"/>
</dbReference>
<accession>A0A367PAZ7</accession>
<gene>
    <name evidence="2" type="ORF">DDK22_28475</name>
</gene>
<dbReference type="GO" id="GO:0003988">
    <property type="term" value="F:acetyl-CoA C-acyltransferase activity"/>
    <property type="evidence" value="ECO:0007669"/>
    <property type="project" value="UniProtKB-ARBA"/>
</dbReference>
<dbReference type="Gene3D" id="3.40.47.10">
    <property type="match status" value="1"/>
</dbReference>
<dbReference type="AlphaFoldDB" id="A0A367PAZ7"/>
<evidence type="ECO:0000313" key="2">
    <source>
        <dbReference type="EMBL" id="RCJ05031.1"/>
    </source>
</evidence>
<dbReference type="InterPro" id="IPR016039">
    <property type="entry name" value="Thiolase-like"/>
</dbReference>